<evidence type="ECO:0000313" key="1">
    <source>
        <dbReference type="EMBL" id="KAJ4433488.1"/>
    </source>
</evidence>
<proteinExistence type="predicted"/>
<gene>
    <name evidence="1" type="ORF">ANN_15791</name>
</gene>
<dbReference type="EMBL" id="JAJSOF020000027">
    <property type="protein sequence ID" value="KAJ4433488.1"/>
    <property type="molecule type" value="Genomic_DNA"/>
</dbReference>
<organism evidence="1 2">
    <name type="scientific">Periplaneta americana</name>
    <name type="common">American cockroach</name>
    <name type="synonym">Blatta americana</name>
    <dbReference type="NCBI Taxonomy" id="6978"/>
    <lineage>
        <taxon>Eukaryota</taxon>
        <taxon>Metazoa</taxon>
        <taxon>Ecdysozoa</taxon>
        <taxon>Arthropoda</taxon>
        <taxon>Hexapoda</taxon>
        <taxon>Insecta</taxon>
        <taxon>Pterygota</taxon>
        <taxon>Neoptera</taxon>
        <taxon>Polyneoptera</taxon>
        <taxon>Dictyoptera</taxon>
        <taxon>Blattodea</taxon>
        <taxon>Blattoidea</taxon>
        <taxon>Blattidae</taxon>
        <taxon>Blattinae</taxon>
        <taxon>Periplaneta</taxon>
    </lineage>
</organism>
<keyword evidence="2" id="KW-1185">Reference proteome</keyword>
<dbReference type="Proteomes" id="UP001148838">
    <property type="component" value="Unassembled WGS sequence"/>
</dbReference>
<evidence type="ECO:0008006" key="3">
    <source>
        <dbReference type="Google" id="ProtNLM"/>
    </source>
</evidence>
<accession>A0ABQ8SHG4</accession>
<name>A0ABQ8SHG4_PERAM</name>
<evidence type="ECO:0000313" key="2">
    <source>
        <dbReference type="Proteomes" id="UP001148838"/>
    </source>
</evidence>
<protein>
    <recommendedName>
        <fullName evidence="3">Reverse transcriptase domain-containing protein</fullName>
    </recommendedName>
</protein>
<sequence>MSEGSEIGRGVRQEYPLSPILYNIYLENLVKNCFQNMGGVIVEGRRIKCIRFADDSRRDDTKGYANGAKCEQYGKINANKTKTMVVGRKIKKINVRMFEALALSADCTLTKITRSQQCVPITKRNSVNIENRTHVYMTFFAQNVFGNKLRKGR</sequence>
<reference evidence="1 2" key="1">
    <citation type="journal article" date="2022" name="Allergy">
        <title>Genome assembly and annotation of Periplaneta americana reveal a comprehensive cockroach allergen profile.</title>
        <authorList>
            <person name="Wang L."/>
            <person name="Xiong Q."/>
            <person name="Saelim N."/>
            <person name="Wang L."/>
            <person name="Nong W."/>
            <person name="Wan A.T."/>
            <person name="Shi M."/>
            <person name="Liu X."/>
            <person name="Cao Q."/>
            <person name="Hui J.H.L."/>
            <person name="Sookrung N."/>
            <person name="Leung T.F."/>
            <person name="Tungtrongchitr A."/>
            <person name="Tsui S.K.W."/>
        </authorList>
    </citation>
    <scope>NUCLEOTIDE SEQUENCE [LARGE SCALE GENOMIC DNA]</scope>
    <source>
        <strain evidence="1">PWHHKU_190912</strain>
    </source>
</reference>
<comment type="caution">
    <text evidence="1">The sequence shown here is derived from an EMBL/GenBank/DDBJ whole genome shotgun (WGS) entry which is preliminary data.</text>
</comment>